<organism evidence="2 3">
    <name type="scientific">Elysia marginata</name>
    <dbReference type="NCBI Taxonomy" id="1093978"/>
    <lineage>
        <taxon>Eukaryota</taxon>
        <taxon>Metazoa</taxon>
        <taxon>Spiralia</taxon>
        <taxon>Lophotrochozoa</taxon>
        <taxon>Mollusca</taxon>
        <taxon>Gastropoda</taxon>
        <taxon>Heterobranchia</taxon>
        <taxon>Euthyneura</taxon>
        <taxon>Panpulmonata</taxon>
        <taxon>Sacoglossa</taxon>
        <taxon>Placobranchoidea</taxon>
        <taxon>Plakobranchidae</taxon>
        <taxon>Elysia</taxon>
    </lineage>
</organism>
<keyword evidence="1" id="KW-0812">Transmembrane</keyword>
<sequence length="103" mass="11621">MFTTKWRRVQNSSNTVNFYSSAIGYAMLYSNVGLLGVTSYINLCSQRKENSSNITHCTFYWSIIVKANVLRPLSNDCVPSGILIARLATGTRPTERFVLLYTD</sequence>
<keyword evidence="1" id="KW-0472">Membrane</keyword>
<protein>
    <submittedName>
        <fullName evidence="2">Uncharacterized protein</fullName>
    </submittedName>
</protein>
<dbReference type="AlphaFoldDB" id="A0AAV4H367"/>
<feature type="transmembrane region" description="Helical" evidence="1">
    <location>
        <begin position="22"/>
        <end position="43"/>
    </location>
</feature>
<name>A0AAV4H367_9GAST</name>
<comment type="caution">
    <text evidence="2">The sequence shown here is derived from an EMBL/GenBank/DDBJ whole genome shotgun (WGS) entry which is preliminary data.</text>
</comment>
<reference evidence="2 3" key="1">
    <citation type="journal article" date="2021" name="Elife">
        <title>Chloroplast acquisition without the gene transfer in kleptoplastic sea slugs, Plakobranchus ocellatus.</title>
        <authorList>
            <person name="Maeda T."/>
            <person name="Takahashi S."/>
            <person name="Yoshida T."/>
            <person name="Shimamura S."/>
            <person name="Takaki Y."/>
            <person name="Nagai Y."/>
            <person name="Toyoda A."/>
            <person name="Suzuki Y."/>
            <person name="Arimoto A."/>
            <person name="Ishii H."/>
            <person name="Satoh N."/>
            <person name="Nishiyama T."/>
            <person name="Hasebe M."/>
            <person name="Maruyama T."/>
            <person name="Minagawa J."/>
            <person name="Obokata J."/>
            <person name="Shigenobu S."/>
        </authorList>
    </citation>
    <scope>NUCLEOTIDE SEQUENCE [LARGE SCALE GENOMIC DNA]</scope>
</reference>
<dbReference type="Proteomes" id="UP000762676">
    <property type="component" value="Unassembled WGS sequence"/>
</dbReference>
<proteinExistence type="predicted"/>
<evidence type="ECO:0000313" key="3">
    <source>
        <dbReference type="Proteomes" id="UP000762676"/>
    </source>
</evidence>
<accession>A0AAV4H367</accession>
<evidence type="ECO:0000256" key="1">
    <source>
        <dbReference type="SAM" id="Phobius"/>
    </source>
</evidence>
<keyword evidence="3" id="KW-1185">Reference proteome</keyword>
<evidence type="ECO:0000313" key="2">
    <source>
        <dbReference type="EMBL" id="GFR91245.1"/>
    </source>
</evidence>
<dbReference type="EMBL" id="BMAT01001722">
    <property type="protein sequence ID" value="GFR91245.1"/>
    <property type="molecule type" value="Genomic_DNA"/>
</dbReference>
<gene>
    <name evidence="2" type="ORF">ElyMa_000838700</name>
</gene>
<keyword evidence="1" id="KW-1133">Transmembrane helix</keyword>